<organism evidence="2">
    <name type="scientific">Picea glauca</name>
    <name type="common">White spruce</name>
    <name type="synonym">Pinus glauca</name>
    <dbReference type="NCBI Taxonomy" id="3330"/>
    <lineage>
        <taxon>Eukaryota</taxon>
        <taxon>Viridiplantae</taxon>
        <taxon>Streptophyta</taxon>
        <taxon>Embryophyta</taxon>
        <taxon>Tracheophyta</taxon>
        <taxon>Spermatophyta</taxon>
        <taxon>Pinopsida</taxon>
        <taxon>Pinidae</taxon>
        <taxon>Conifers I</taxon>
        <taxon>Pinales</taxon>
        <taxon>Pinaceae</taxon>
        <taxon>Picea</taxon>
    </lineage>
</organism>
<feature type="chain" id="PRO_5011871798" evidence="1">
    <location>
        <begin position="19"/>
        <end position="116"/>
    </location>
</feature>
<feature type="signal peptide" evidence="1">
    <location>
        <begin position="1"/>
        <end position="18"/>
    </location>
</feature>
<sequence length="116" mass="12629">MRHVDMLVVRVIVHLTQGTTSVCPLSRDPSRVSKPSQVSPAAIQKPESSALSLSPCKLAIEMQVSRIYVSPSLKRRDAISLFGLFPLVDSQWEHLGVNPIGIGLAPNSKYIGHPAF</sequence>
<evidence type="ECO:0000313" key="3">
    <source>
        <dbReference type="EMBL" id="KUM45334.1"/>
    </source>
</evidence>
<evidence type="ECO:0000256" key="1">
    <source>
        <dbReference type="SAM" id="SignalP"/>
    </source>
</evidence>
<keyword evidence="2" id="KW-0496">Mitochondrion</keyword>
<keyword evidence="1" id="KW-0732">Signal</keyword>
<dbReference type="AlphaFoldDB" id="A0A117NFE0"/>
<reference evidence="2" key="1">
    <citation type="journal article" date="2015" name="Genome Biol. Evol.">
        <title>Organellar Genomes of White Spruce (Picea glauca): Assembly and Annotation.</title>
        <authorList>
            <person name="Jackman S.D."/>
            <person name="Warren R.L."/>
            <person name="Gibb E.A."/>
            <person name="Vandervalk B.P."/>
            <person name="Mohamadi H."/>
            <person name="Chu J."/>
            <person name="Raymond A."/>
            <person name="Pleasance S."/>
            <person name="Coope R."/>
            <person name="Wildung M.R."/>
            <person name="Ritland C.E."/>
            <person name="Bousquet J."/>
            <person name="Jones S.J."/>
            <person name="Bohlmann J."/>
            <person name="Birol I."/>
        </authorList>
    </citation>
    <scope>NUCLEOTIDE SEQUENCE [LARGE SCALE GENOMIC DNA]</scope>
    <source>
        <tissue evidence="2">Flushing bud</tissue>
    </source>
</reference>
<name>A0A117NFE0_PICGL</name>
<accession>A0A117NFE0</accession>
<geneLocation type="mitochondrion" evidence="2"/>
<comment type="caution">
    <text evidence="2">The sequence shown here is derived from an EMBL/GenBank/DDBJ whole genome shotgun (WGS) entry which is preliminary data.</text>
</comment>
<protein>
    <submittedName>
        <fullName evidence="2">Uncharacterized protein</fullName>
    </submittedName>
</protein>
<dbReference type="EMBL" id="LKAM01000020">
    <property type="protein sequence ID" value="KUM45334.1"/>
    <property type="molecule type" value="Genomic_DNA"/>
</dbReference>
<gene>
    <name evidence="3" type="ORF">ABT39_MTgene3407</name>
    <name evidence="2" type="ORF">ABT39_MTgene4084</name>
</gene>
<dbReference type="EMBL" id="LKAM01000036">
    <property type="protein sequence ID" value="KUM45083.1"/>
    <property type="molecule type" value="Genomic_DNA"/>
</dbReference>
<evidence type="ECO:0000313" key="2">
    <source>
        <dbReference type="EMBL" id="KUM45083.1"/>
    </source>
</evidence>
<proteinExistence type="predicted"/>